<evidence type="ECO:0000313" key="1">
    <source>
        <dbReference type="EMBL" id="ATL70555.1"/>
    </source>
</evidence>
<accession>A0A291RT85</accession>
<protein>
    <recommendedName>
        <fullName evidence="3">RloB domain-containing protein</fullName>
    </recommendedName>
</protein>
<organism evidence="1 2">
    <name type="scientific">Nocardia terpenica</name>
    <dbReference type="NCBI Taxonomy" id="455432"/>
    <lineage>
        <taxon>Bacteria</taxon>
        <taxon>Bacillati</taxon>
        <taxon>Actinomycetota</taxon>
        <taxon>Actinomycetes</taxon>
        <taxon>Mycobacteriales</taxon>
        <taxon>Nocardiaceae</taxon>
        <taxon>Nocardia</taxon>
    </lineage>
</organism>
<proteinExistence type="predicted"/>
<dbReference type="Proteomes" id="UP000221961">
    <property type="component" value="Chromosome"/>
</dbReference>
<dbReference type="AlphaFoldDB" id="A0A291RT85"/>
<dbReference type="EMBL" id="CP023778">
    <property type="protein sequence ID" value="ATL70555.1"/>
    <property type="molecule type" value="Genomic_DNA"/>
</dbReference>
<dbReference type="KEGG" id="ntp:CRH09_34645"/>
<sequence length="229" mass="25882">MNSSLQRCLHGKILTMPRQRNSDRLARSRRSRTTDLNRRTAIRERNERYSVLIYCEGKTEKNYFTGMRTRHGPQIDVVCPEVDHVSVVREAGNRATAANGADVPYNSVWCVLDTELDADLVKSVREESGRANVSIAFSCPSFELWLILHLDDYTRPFQTADEAKKALRHLRPGWSEQNTCFADFKPGLGDALARARNLDPSGENPLRNPSSGVWRLVELITPHAEQGCS</sequence>
<name>A0A291RT85_9NOCA</name>
<dbReference type="InterPro" id="IPR025591">
    <property type="entry name" value="RloB"/>
</dbReference>
<evidence type="ECO:0008006" key="3">
    <source>
        <dbReference type="Google" id="ProtNLM"/>
    </source>
</evidence>
<gene>
    <name evidence="1" type="ORF">CRH09_34645</name>
</gene>
<evidence type="ECO:0000313" key="2">
    <source>
        <dbReference type="Proteomes" id="UP000221961"/>
    </source>
</evidence>
<reference evidence="1 2" key="1">
    <citation type="submission" date="2017-10" db="EMBL/GenBank/DDBJ databases">
        <title>Comparative genomics between pathogenic Norcardia.</title>
        <authorList>
            <person name="Zeng L."/>
        </authorList>
    </citation>
    <scope>NUCLEOTIDE SEQUENCE [LARGE SCALE GENOMIC DNA]</scope>
    <source>
        <strain evidence="1 2">NC_YFY_NT001</strain>
    </source>
</reference>
<dbReference type="Pfam" id="PF13707">
    <property type="entry name" value="RloB"/>
    <property type="match status" value="1"/>
</dbReference>